<dbReference type="GO" id="GO:0005886">
    <property type="term" value="C:plasma membrane"/>
    <property type="evidence" value="ECO:0007669"/>
    <property type="project" value="UniProtKB-SubCell"/>
</dbReference>
<name>A0A2X0K313_9ACTN</name>
<dbReference type="OrthoDB" id="3183633at2"/>
<feature type="region of interest" description="Disordered" evidence="7">
    <location>
        <begin position="622"/>
        <end position="681"/>
    </location>
</feature>
<evidence type="ECO:0000313" key="9">
    <source>
        <dbReference type="EMBL" id="RAG81710.1"/>
    </source>
</evidence>
<dbReference type="InterPro" id="IPR043148">
    <property type="entry name" value="TagF_C"/>
</dbReference>
<feature type="domain" description="Glycosyltransferase 2-like" evidence="8">
    <location>
        <begin position="6"/>
        <end position="172"/>
    </location>
</feature>
<dbReference type="RefSeq" id="WP_111506620.1">
    <property type="nucleotide sequence ID" value="NZ_QKYN01000142.1"/>
</dbReference>
<dbReference type="InterPro" id="IPR001173">
    <property type="entry name" value="Glyco_trans_2-like"/>
</dbReference>
<dbReference type="Gene3D" id="3.90.550.10">
    <property type="entry name" value="Spore Coat Polysaccharide Biosynthesis Protein SpsA, Chain A"/>
    <property type="match status" value="1"/>
</dbReference>
<organism evidence="9 10">
    <name type="scientific">Streptacidiphilus pinicola</name>
    <dbReference type="NCBI Taxonomy" id="2219663"/>
    <lineage>
        <taxon>Bacteria</taxon>
        <taxon>Bacillati</taxon>
        <taxon>Actinomycetota</taxon>
        <taxon>Actinomycetes</taxon>
        <taxon>Kitasatosporales</taxon>
        <taxon>Streptomycetaceae</taxon>
        <taxon>Streptacidiphilus</taxon>
    </lineage>
</organism>
<reference evidence="9 10" key="1">
    <citation type="submission" date="2018-06" db="EMBL/GenBank/DDBJ databases">
        <title>Streptacidiphilus pinicola sp. nov., isolated from pine grove soil.</title>
        <authorList>
            <person name="Roh S.G."/>
            <person name="Park S."/>
            <person name="Kim M.-K."/>
            <person name="Yun B.-R."/>
            <person name="Park J."/>
            <person name="Kim M.J."/>
            <person name="Kim Y.S."/>
            <person name="Kim S.B."/>
        </authorList>
    </citation>
    <scope>NUCLEOTIDE SEQUENCE [LARGE SCALE GENOMIC DNA]</scope>
    <source>
        <strain evidence="9 10">MMS16-CNU450</strain>
    </source>
</reference>
<feature type="compositionally biased region" description="Gly residues" evidence="7">
    <location>
        <begin position="637"/>
        <end position="648"/>
    </location>
</feature>
<evidence type="ECO:0000256" key="7">
    <source>
        <dbReference type="SAM" id="MobiDB-lite"/>
    </source>
</evidence>
<dbReference type="SUPFAM" id="SSF53756">
    <property type="entry name" value="UDP-Glycosyltransferase/glycogen phosphorylase"/>
    <property type="match status" value="1"/>
</dbReference>
<gene>
    <name evidence="9" type="ORF">DN069_31330</name>
</gene>
<accession>A0A2X0K313</accession>
<dbReference type="EMBL" id="QKYN01000142">
    <property type="protein sequence ID" value="RAG81710.1"/>
    <property type="molecule type" value="Genomic_DNA"/>
</dbReference>
<dbReference type="InterPro" id="IPR029044">
    <property type="entry name" value="Nucleotide-diphossugar_trans"/>
</dbReference>
<feature type="compositionally biased region" description="Low complexity" evidence="7">
    <location>
        <begin position="662"/>
        <end position="677"/>
    </location>
</feature>
<feature type="compositionally biased region" description="Low complexity" evidence="7">
    <location>
        <begin position="622"/>
        <end position="636"/>
    </location>
</feature>
<sequence>MPPRLSVVVPIYNVERYLDECLASLAAQTMGDFEVVMVDDGSTDGSATIAHAWELRDPRFRTVRKENGGLGPARNTGIESLTPGTEFLAFVDSDDTLPETAYELMIGTLDRTGSDFVAGNVRRFRSAGSRQSPVHARPFARTRLSTHISEFPALITDRTAWNKVYRRSFFDTHGLRYPGILYEDAPVSVPLHYLAEKVDVLGEPIYNWRERETGERSITQNRSDPRGLKDRVASMRLVRAFLAAQQGPEFRDYLRAYDRNALMEEIPLFFGAALEGDQELHQVFADHVGRLLSEIGAKAIDRLPLEQRLRYYLISQRRIDDFLAVLRWQWDHQGAVPVRGTLRPRAAYPVLEGRPPVPASVLRLGPELVVRTQLRGADWDARNVLRLTGHAYPTHLGAPSRHSALKMVMLRETHSRRTLMLPAKTVRTPEVTADHGQLLRDCDLAGFAVGIDPRRLRQDGRWVDGTWRVTVAVVGAGRPRRSRIKSGHHASGQSPRSSWVADDVRVVPEIRDHHLYLRVEHAHALTGAIRARDGRIEFNGRIRAALAPRVEALRIRHVEDGSMALLELPVSFAPTAAGPRTLGARTAGTAEAAGSEADAYLAGREDALRALGVDAVAGRVESAPAGTAGTAAERTGSAGGRGPLGGAGVSTAPWPLPEVDPADGGSAAHAPAATSPGREPAPDAECWLAFTATLDLAELDAAREEYEELRPHLGAAHGHRWAVDLRLESELGEADETGEDGEDEEAGVSLRLVHDERTQPEALQVPLPGGQGSARVVCVKRSPTGYLQLVDQPVQPLFEEVEADPVRESFRLRGSFPLPGRHPLELVLRHPTQSRPEVHPFEAVDGLIDTVLPAVPVSGYAGEIPLAWGHWQLFVRTPAPKDAAQDAPRPLECQARLSPAVHARTPLALQARGKTVRLTRQGYDGMLLTVSAELGPHERGDYHQLRLRTSTLPAARKRPLLPQVLYDVFEGRSYSCSPRAVHEEMLRRGDGEVAHLWAVLDRRMPTPPNARSVVIGSSEWYEALARSRWVVGNTHLPVELERREGQVVVQTWHGTPLKRIGFDFDNDWFTDTDYLRRLEHEAKQWQVLLSPNRFSTPILRQAFHYEGEVLESGYPRNDVLQAADRELRANAVRQRLGLPAGKRVVLYAPTWREHRMRLSHGGHHLDLQLDLAAMRQALGEDHVLLVRPHAHVVEAVPGAGDGFVWDVGSYPDIQDLYLVSDVLLTDYSSAMFDFAVTGRPMLFFTYDLELYRDTLRGFYIDFEDQAPGPLLRTSAEVVDALRDLDAATSPFHGAYELFRKTYCDLDDGAASRRVVDRMLELS</sequence>
<keyword evidence="10" id="KW-1185">Reference proteome</keyword>
<dbReference type="SUPFAM" id="SSF53448">
    <property type="entry name" value="Nucleotide-diphospho-sugar transferases"/>
    <property type="match status" value="1"/>
</dbReference>
<keyword evidence="5" id="KW-0777">Teichoic acid biosynthesis</keyword>
<evidence type="ECO:0000259" key="8">
    <source>
        <dbReference type="Pfam" id="PF00535"/>
    </source>
</evidence>
<dbReference type="InterPro" id="IPR043149">
    <property type="entry name" value="TagF_N"/>
</dbReference>
<dbReference type="Pfam" id="PF00535">
    <property type="entry name" value="Glycos_transf_2"/>
    <property type="match status" value="1"/>
</dbReference>
<dbReference type="GO" id="GO:0047355">
    <property type="term" value="F:CDP-glycerol glycerophosphotransferase activity"/>
    <property type="evidence" value="ECO:0007669"/>
    <property type="project" value="InterPro"/>
</dbReference>
<evidence type="ECO:0000256" key="2">
    <source>
        <dbReference type="ARBA" id="ARBA00010488"/>
    </source>
</evidence>
<dbReference type="Gene3D" id="3.40.50.12580">
    <property type="match status" value="1"/>
</dbReference>
<evidence type="ECO:0000256" key="5">
    <source>
        <dbReference type="ARBA" id="ARBA00022944"/>
    </source>
</evidence>
<dbReference type="InterPro" id="IPR007554">
    <property type="entry name" value="Glycerophosphate_synth"/>
</dbReference>
<dbReference type="GO" id="GO:0019350">
    <property type="term" value="P:teichoic acid biosynthetic process"/>
    <property type="evidence" value="ECO:0007669"/>
    <property type="project" value="UniProtKB-KW"/>
</dbReference>
<dbReference type="Pfam" id="PF04464">
    <property type="entry name" value="Glyphos_transf"/>
    <property type="match status" value="1"/>
</dbReference>
<comment type="subcellular location">
    <subcellularLocation>
        <location evidence="1">Cell membrane</location>
        <topology evidence="1">Peripheral membrane protein</topology>
    </subcellularLocation>
</comment>
<keyword evidence="3" id="KW-1003">Cell membrane</keyword>
<evidence type="ECO:0000313" key="10">
    <source>
        <dbReference type="Proteomes" id="UP000248889"/>
    </source>
</evidence>
<evidence type="ECO:0000256" key="3">
    <source>
        <dbReference type="ARBA" id="ARBA00022475"/>
    </source>
</evidence>
<comment type="similarity">
    <text evidence="2">Belongs to the CDP-glycerol glycerophosphotransferase family.</text>
</comment>
<protein>
    <submittedName>
        <fullName evidence="9">CDP-glycerol:glycerophosphate glycerophosphotransferase</fullName>
    </submittedName>
</protein>
<keyword evidence="6" id="KW-0472">Membrane</keyword>
<dbReference type="PANTHER" id="PTHR37316">
    <property type="entry name" value="TEICHOIC ACID GLYCEROL-PHOSPHATE PRIMASE"/>
    <property type="match status" value="1"/>
</dbReference>
<dbReference type="Gene3D" id="3.40.50.11820">
    <property type="match status" value="1"/>
</dbReference>
<evidence type="ECO:0000256" key="6">
    <source>
        <dbReference type="ARBA" id="ARBA00023136"/>
    </source>
</evidence>
<comment type="caution">
    <text evidence="9">The sequence shown here is derived from an EMBL/GenBank/DDBJ whole genome shotgun (WGS) entry which is preliminary data.</text>
</comment>
<evidence type="ECO:0000256" key="1">
    <source>
        <dbReference type="ARBA" id="ARBA00004202"/>
    </source>
</evidence>
<dbReference type="InterPro" id="IPR051612">
    <property type="entry name" value="Teichoic_Acid_Biosynth"/>
</dbReference>
<dbReference type="PANTHER" id="PTHR37316:SF3">
    <property type="entry name" value="TEICHOIC ACID GLYCEROL-PHOSPHATE TRANSFERASE"/>
    <property type="match status" value="1"/>
</dbReference>
<dbReference type="Proteomes" id="UP000248889">
    <property type="component" value="Unassembled WGS sequence"/>
</dbReference>
<dbReference type="CDD" id="cd00761">
    <property type="entry name" value="Glyco_tranf_GTA_type"/>
    <property type="match status" value="1"/>
</dbReference>
<evidence type="ECO:0000256" key="4">
    <source>
        <dbReference type="ARBA" id="ARBA00022679"/>
    </source>
</evidence>
<keyword evidence="4 9" id="KW-0808">Transferase</keyword>
<proteinExistence type="inferred from homology"/>